<dbReference type="Gene3D" id="3.30.540.10">
    <property type="entry name" value="Fructose-1,6-Bisphosphatase, subunit A, domain 1"/>
    <property type="match status" value="1"/>
</dbReference>
<reference evidence="1 2" key="1">
    <citation type="submission" date="2020-04" db="EMBL/GenBank/DDBJ databases">
        <authorList>
            <person name="Yoon J."/>
        </authorList>
    </citation>
    <scope>NUCLEOTIDE SEQUENCE [LARGE SCALE GENOMIC DNA]</scope>
    <source>
        <strain evidence="1 2">DJ-13</strain>
    </source>
</reference>
<organism evidence="1 2">
    <name type="scientific">Croceivirga thetidis</name>
    <dbReference type="NCBI Taxonomy" id="2721623"/>
    <lineage>
        <taxon>Bacteria</taxon>
        <taxon>Pseudomonadati</taxon>
        <taxon>Bacteroidota</taxon>
        <taxon>Flavobacteriia</taxon>
        <taxon>Flavobacteriales</taxon>
        <taxon>Flavobacteriaceae</taxon>
        <taxon>Croceivirga</taxon>
    </lineage>
</organism>
<dbReference type="Proteomes" id="UP000718451">
    <property type="component" value="Unassembled WGS sequence"/>
</dbReference>
<dbReference type="CDD" id="cd01637">
    <property type="entry name" value="IMPase_like"/>
    <property type="match status" value="1"/>
</dbReference>
<name>A0ABX1GLL9_9FLAO</name>
<comment type="caution">
    <text evidence="1">The sequence shown here is derived from an EMBL/GenBank/DDBJ whole genome shotgun (WGS) entry which is preliminary data.</text>
</comment>
<evidence type="ECO:0000313" key="2">
    <source>
        <dbReference type="Proteomes" id="UP000718451"/>
    </source>
</evidence>
<dbReference type="PANTHER" id="PTHR20854:SF4">
    <property type="entry name" value="INOSITOL-1-MONOPHOSPHATASE-RELATED"/>
    <property type="match status" value="1"/>
</dbReference>
<dbReference type="PRINTS" id="PR00377">
    <property type="entry name" value="IMPHPHTASES"/>
</dbReference>
<sequence>MDFDKLQQVAVTASKEAGNIIMTHFEKDIEVTTKQGMSSYAAQVVTKVDKACEEVILKHIKPISVEYDLAILSEETEDDGSRLIKPYFWCIDPMDGTLAFIEKREGFSVSIALVRKDGVPILGVVYNPVSNTVFTAQRGKGVYKNGMFIIMEKKNDFLTFVTDKKLNKKELPEQILKEINVIQNQLNLDSSLVLSGGGSVINAIKVLEHQPALMFKFPKKEKGGGSLWDYAATACIFNELGLRATDFKGAPLDLNRRDGLFMNHKGIWFSNL</sequence>
<dbReference type="EMBL" id="JAAWWL010000001">
    <property type="protein sequence ID" value="NKI30759.1"/>
    <property type="molecule type" value="Genomic_DNA"/>
</dbReference>
<dbReference type="InterPro" id="IPR000760">
    <property type="entry name" value="Inositol_monophosphatase-like"/>
</dbReference>
<proteinExistence type="predicted"/>
<dbReference type="SUPFAM" id="SSF56655">
    <property type="entry name" value="Carbohydrate phosphatase"/>
    <property type="match status" value="1"/>
</dbReference>
<dbReference type="Gene3D" id="3.40.190.80">
    <property type="match status" value="1"/>
</dbReference>
<gene>
    <name evidence="1" type="ORF">HCU67_02305</name>
</gene>
<dbReference type="Pfam" id="PF00459">
    <property type="entry name" value="Inositol_P"/>
    <property type="match status" value="1"/>
</dbReference>
<protein>
    <submittedName>
        <fullName evidence="1">Inositol monophosphatase family protein</fullName>
    </submittedName>
</protein>
<accession>A0ABX1GLL9</accession>
<keyword evidence="2" id="KW-1185">Reference proteome</keyword>
<dbReference type="PANTHER" id="PTHR20854">
    <property type="entry name" value="INOSITOL MONOPHOSPHATASE"/>
    <property type="match status" value="1"/>
</dbReference>
<evidence type="ECO:0000313" key="1">
    <source>
        <dbReference type="EMBL" id="NKI30759.1"/>
    </source>
</evidence>